<keyword evidence="1" id="KW-0812">Transmembrane</keyword>
<dbReference type="Proteomes" id="UP001564408">
    <property type="component" value="Unassembled WGS sequence"/>
</dbReference>
<dbReference type="InterPro" id="IPR014729">
    <property type="entry name" value="Rossmann-like_a/b/a_fold"/>
</dbReference>
<keyword evidence="1" id="KW-1133">Transmembrane helix</keyword>
<sequence>MDDVYGTVKGLAAALLMPFPVALGLVTVGVALRALRNRGRVLGGWLVIAGALLLVLASWQPVADALLSPLEERYPPLTDPARVSDVTAVVVLGGGWWPGAEEWPVTARLSESSAIRLFEGLRLIPVWPEARLVLTGASRRADRAPVAWGYAEAARDFGVPETRILVLDTPVDTAREAEAVRAALGDGARLVLVTSASHMPRAMAYFRRVGLDPVAAPTHRLSGRSAYDELRDWLPAATYLRMTERAWYEYLGLLAQRRYRAGRERRSRQSGVADV</sequence>
<evidence type="ECO:0000259" key="2">
    <source>
        <dbReference type="Pfam" id="PF02698"/>
    </source>
</evidence>
<dbReference type="InterPro" id="IPR051599">
    <property type="entry name" value="Cell_Envelope_Assoc"/>
</dbReference>
<feature type="transmembrane region" description="Helical" evidence="1">
    <location>
        <begin position="12"/>
        <end position="35"/>
    </location>
</feature>
<reference evidence="3 4" key="1">
    <citation type="submission" date="2024-05" db="EMBL/GenBank/DDBJ databases">
        <title>Genome Sequence and Characterization of the New Strain Purple Sulfur Bacterium of Genus Thioalkalicoccus.</title>
        <authorList>
            <person name="Bryantseva I.A."/>
            <person name="Kyndt J.A."/>
            <person name="Imhoff J.F."/>
        </authorList>
    </citation>
    <scope>NUCLEOTIDE SEQUENCE [LARGE SCALE GENOMIC DNA]</scope>
    <source>
        <strain evidence="3 4">Um2</strain>
    </source>
</reference>
<dbReference type="RefSeq" id="WP_369666732.1">
    <property type="nucleotide sequence ID" value="NZ_JBDKXB010000007.1"/>
</dbReference>
<dbReference type="EMBL" id="JBDKXB010000007">
    <property type="protein sequence ID" value="MEY6432350.1"/>
    <property type="molecule type" value="Genomic_DNA"/>
</dbReference>
<proteinExistence type="predicted"/>
<dbReference type="PANTHER" id="PTHR30336">
    <property type="entry name" value="INNER MEMBRANE PROTEIN, PROBABLE PERMEASE"/>
    <property type="match status" value="1"/>
</dbReference>
<protein>
    <submittedName>
        <fullName evidence="3">ElyC/SanA/YdcF family protein</fullName>
    </submittedName>
</protein>
<keyword evidence="1" id="KW-0472">Membrane</keyword>
<dbReference type="Pfam" id="PF02698">
    <property type="entry name" value="DUF218"/>
    <property type="match status" value="1"/>
</dbReference>
<dbReference type="PANTHER" id="PTHR30336:SF4">
    <property type="entry name" value="ENVELOPE BIOGENESIS FACTOR ELYC"/>
    <property type="match status" value="1"/>
</dbReference>
<accession>A0ABV4BCW4</accession>
<feature type="domain" description="DUF218" evidence="2">
    <location>
        <begin position="88"/>
        <end position="252"/>
    </location>
</feature>
<name>A0ABV4BCW4_9GAMM</name>
<evidence type="ECO:0000313" key="3">
    <source>
        <dbReference type="EMBL" id="MEY6432350.1"/>
    </source>
</evidence>
<comment type="caution">
    <text evidence="3">The sequence shown here is derived from an EMBL/GenBank/DDBJ whole genome shotgun (WGS) entry which is preliminary data.</text>
</comment>
<evidence type="ECO:0000256" key="1">
    <source>
        <dbReference type="SAM" id="Phobius"/>
    </source>
</evidence>
<evidence type="ECO:0000313" key="4">
    <source>
        <dbReference type="Proteomes" id="UP001564408"/>
    </source>
</evidence>
<dbReference type="CDD" id="cd06259">
    <property type="entry name" value="YdcF-like"/>
    <property type="match status" value="1"/>
</dbReference>
<dbReference type="InterPro" id="IPR003848">
    <property type="entry name" value="DUF218"/>
</dbReference>
<keyword evidence="4" id="KW-1185">Reference proteome</keyword>
<dbReference type="Gene3D" id="3.40.50.620">
    <property type="entry name" value="HUPs"/>
    <property type="match status" value="1"/>
</dbReference>
<organism evidence="3 4">
    <name type="scientific">Thioalkalicoccus limnaeus</name>
    <dbReference type="NCBI Taxonomy" id="120681"/>
    <lineage>
        <taxon>Bacteria</taxon>
        <taxon>Pseudomonadati</taxon>
        <taxon>Pseudomonadota</taxon>
        <taxon>Gammaproteobacteria</taxon>
        <taxon>Chromatiales</taxon>
        <taxon>Chromatiaceae</taxon>
        <taxon>Thioalkalicoccus</taxon>
    </lineage>
</organism>
<feature type="transmembrane region" description="Helical" evidence="1">
    <location>
        <begin position="42"/>
        <end position="59"/>
    </location>
</feature>
<gene>
    <name evidence="3" type="ORF">ABC977_08020</name>
</gene>